<evidence type="ECO:0000313" key="3">
    <source>
        <dbReference type="Proteomes" id="UP000596742"/>
    </source>
</evidence>
<reference evidence="2" key="1">
    <citation type="submission" date="2018-11" db="EMBL/GenBank/DDBJ databases">
        <authorList>
            <person name="Alioto T."/>
            <person name="Alioto T."/>
        </authorList>
    </citation>
    <scope>NUCLEOTIDE SEQUENCE</scope>
</reference>
<dbReference type="OrthoDB" id="6193391at2759"/>
<dbReference type="Proteomes" id="UP000596742">
    <property type="component" value="Unassembled WGS sequence"/>
</dbReference>
<protein>
    <submittedName>
        <fullName evidence="2">Uncharacterized protein</fullName>
    </submittedName>
</protein>
<dbReference type="AlphaFoldDB" id="A0A8B6CT90"/>
<dbReference type="EMBL" id="UYJE01002278">
    <property type="protein sequence ID" value="VDI09282.1"/>
    <property type="molecule type" value="Genomic_DNA"/>
</dbReference>
<evidence type="ECO:0000256" key="1">
    <source>
        <dbReference type="SAM" id="Coils"/>
    </source>
</evidence>
<accession>A0A8B6CT90</accession>
<evidence type="ECO:0000313" key="2">
    <source>
        <dbReference type="EMBL" id="VDI09282.1"/>
    </source>
</evidence>
<feature type="non-terminal residue" evidence="2">
    <location>
        <position position="1"/>
    </location>
</feature>
<organism evidence="2 3">
    <name type="scientific">Mytilus galloprovincialis</name>
    <name type="common">Mediterranean mussel</name>
    <dbReference type="NCBI Taxonomy" id="29158"/>
    <lineage>
        <taxon>Eukaryota</taxon>
        <taxon>Metazoa</taxon>
        <taxon>Spiralia</taxon>
        <taxon>Lophotrochozoa</taxon>
        <taxon>Mollusca</taxon>
        <taxon>Bivalvia</taxon>
        <taxon>Autobranchia</taxon>
        <taxon>Pteriomorphia</taxon>
        <taxon>Mytilida</taxon>
        <taxon>Mytiloidea</taxon>
        <taxon>Mytilidae</taxon>
        <taxon>Mytilinae</taxon>
        <taxon>Mytilus</taxon>
    </lineage>
</organism>
<feature type="coiled-coil region" evidence="1">
    <location>
        <begin position="73"/>
        <end position="168"/>
    </location>
</feature>
<comment type="caution">
    <text evidence="2">The sequence shown here is derived from an EMBL/GenBank/DDBJ whole genome shotgun (WGS) entry which is preliminary data.</text>
</comment>
<gene>
    <name evidence="2" type="ORF">MGAL_10B060862</name>
</gene>
<sequence length="171" mass="20527">HLPRSSSSVQDFEVISGRNILDKLRNGNLNLETASRKRRKISVKYHDEDIEECYHKVRILSNNPTVTDLENSLDETQVELEEDIIRLEDTKKNLQQVIESEKQHGNEVLFRVIQSKNEDMIRYSQEKDEINRRLQGENNRNKEEINRKEEIIRRLIEENNRKEEIIRRFED</sequence>
<name>A0A8B6CT90_MYTGA</name>
<keyword evidence="3" id="KW-1185">Reference proteome</keyword>
<keyword evidence="1" id="KW-0175">Coiled coil</keyword>
<proteinExistence type="predicted"/>